<evidence type="ECO:0000256" key="5">
    <source>
        <dbReference type="ARBA" id="ARBA00022832"/>
    </source>
</evidence>
<dbReference type="PROSITE" id="PS00099">
    <property type="entry name" value="THIOLASE_3"/>
    <property type="match status" value="1"/>
</dbReference>
<dbReference type="EnsemblBacteria" id="ABC45125">
    <property type="protein sequence ID" value="ABC45125"/>
    <property type="gene ID" value="SRU_1460"/>
</dbReference>
<dbReference type="EC" id="2.3.1.16" evidence="9"/>
<dbReference type="PROSITE" id="PS00098">
    <property type="entry name" value="THIOLASE_1"/>
    <property type="match status" value="1"/>
</dbReference>
<dbReference type="Pfam" id="PF00108">
    <property type="entry name" value="Thiolase_N"/>
    <property type="match status" value="1"/>
</dbReference>
<comment type="pathway">
    <text evidence="1">Lipid metabolism; fatty acid beta-oxidation.</text>
</comment>
<evidence type="ECO:0000259" key="12">
    <source>
        <dbReference type="Pfam" id="PF02803"/>
    </source>
</evidence>
<dbReference type="KEGG" id="sru:SRU_1460"/>
<dbReference type="InterPro" id="IPR002155">
    <property type="entry name" value="Thiolase"/>
</dbReference>
<comment type="similarity">
    <text evidence="2 10">Belongs to the thiolase-like superfamily. Thiolase family.</text>
</comment>
<dbReference type="GO" id="GO:0003985">
    <property type="term" value="F:acetyl-CoA C-acetyltransferase activity"/>
    <property type="evidence" value="ECO:0007669"/>
    <property type="project" value="TreeGrafter"/>
</dbReference>
<keyword evidence="3" id="KW-0963">Cytoplasm</keyword>
<evidence type="ECO:0000313" key="13">
    <source>
        <dbReference type="EMBL" id="ABC45125.1"/>
    </source>
</evidence>
<feature type="domain" description="Thiolase C-terminal" evidence="12">
    <location>
        <begin position="319"/>
        <end position="457"/>
    </location>
</feature>
<dbReference type="Gene3D" id="3.40.47.10">
    <property type="match status" value="1"/>
</dbReference>
<keyword evidence="5" id="KW-0276">Fatty acid metabolism</keyword>
<evidence type="ECO:0000256" key="10">
    <source>
        <dbReference type="RuleBase" id="RU003557"/>
    </source>
</evidence>
<keyword evidence="7" id="KW-0443">Lipid metabolism</keyword>
<evidence type="ECO:0000256" key="2">
    <source>
        <dbReference type="ARBA" id="ARBA00010982"/>
    </source>
</evidence>
<dbReference type="EMBL" id="CP000159">
    <property type="protein sequence ID" value="ABC45125.1"/>
    <property type="molecule type" value="Genomic_DNA"/>
</dbReference>
<dbReference type="PATRIC" id="fig|309807.25.peg.1515"/>
<dbReference type="HOGENOM" id="CLU_031026_2_0_10"/>
<reference evidence="13 14" key="1">
    <citation type="journal article" date="2005" name="Proc. Natl. Acad. Sci. U.S.A.">
        <title>The genome of Salinibacter ruber: convergence and gene exchange among hyperhalophilic bacteria and archaea.</title>
        <authorList>
            <person name="Mongodin E.F."/>
            <person name="Nelson K.E."/>
            <person name="Daugherty S."/>
            <person name="Deboy R.T."/>
            <person name="Wister J."/>
            <person name="Khouri H."/>
            <person name="Weidman J."/>
            <person name="Walsh D.A."/>
            <person name="Papke R.T."/>
            <person name="Sanchez Perez G."/>
            <person name="Sharma A.K."/>
            <person name="Nesbo C.L."/>
            <person name="MacLeod D."/>
            <person name="Bapteste E."/>
            <person name="Doolittle W.F."/>
            <person name="Charlebois R.L."/>
            <person name="Legault B."/>
            <person name="Rodriguez-Valera F."/>
        </authorList>
    </citation>
    <scope>NUCLEOTIDE SEQUENCE [LARGE SCALE GENOMIC DNA]</scope>
    <source>
        <strain evidence="14">DSM 13855 / CECT 5946 / M31</strain>
    </source>
</reference>
<dbReference type="InterPro" id="IPR020616">
    <property type="entry name" value="Thiolase_N"/>
</dbReference>
<dbReference type="PANTHER" id="PTHR18919:SF153">
    <property type="entry name" value="TRIFUNCTIONAL ENZYME SUBUNIT BETA, MITOCHONDRIAL"/>
    <property type="match status" value="1"/>
</dbReference>
<dbReference type="CDD" id="cd00751">
    <property type="entry name" value="thiolase"/>
    <property type="match status" value="1"/>
</dbReference>
<evidence type="ECO:0000256" key="6">
    <source>
        <dbReference type="ARBA" id="ARBA00022963"/>
    </source>
</evidence>
<dbReference type="Pfam" id="PF02803">
    <property type="entry name" value="Thiolase_C"/>
    <property type="match status" value="1"/>
</dbReference>
<dbReference type="OrthoDB" id="9764892at2"/>
<dbReference type="GO" id="GO:0006635">
    <property type="term" value="P:fatty acid beta-oxidation"/>
    <property type="evidence" value="ECO:0007669"/>
    <property type="project" value="TreeGrafter"/>
</dbReference>
<dbReference type="InterPro" id="IPR020617">
    <property type="entry name" value="Thiolase_C"/>
</dbReference>
<dbReference type="InterPro" id="IPR016039">
    <property type="entry name" value="Thiolase-like"/>
</dbReference>
<dbReference type="FunFam" id="3.40.47.10:FF:000011">
    <property type="entry name" value="3-ketoacyl-CoA thiolase"/>
    <property type="match status" value="1"/>
</dbReference>
<keyword evidence="8 10" id="KW-0012">Acyltransferase</keyword>
<evidence type="ECO:0000256" key="8">
    <source>
        <dbReference type="ARBA" id="ARBA00023315"/>
    </source>
</evidence>
<evidence type="ECO:0000256" key="9">
    <source>
        <dbReference type="ARBA" id="ARBA00024073"/>
    </source>
</evidence>
<evidence type="ECO:0000256" key="4">
    <source>
        <dbReference type="ARBA" id="ARBA00022679"/>
    </source>
</evidence>
<dbReference type="PANTHER" id="PTHR18919">
    <property type="entry name" value="ACETYL-COA C-ACYLTRANSFERASE"/>
    <property type="match status" value="1"/>
</dbReference>
<organism evidence="13 14">
    <name type="scientific">Salinibacter ruber (strain DSM 13855 / M31)</name>
    <dbReference type="NCBI Taxonomy" id="309807"/>
    <lineage>
        <taxon>Bacteria</taxon>
        <taxon>Pseudomonadati</taxon>
        <taxon>Rhodothermota</taxon>
        <taxon>Rhodothermia</taxon>
        <taxon>Rhodothermales</taxon>
        <taxon>Salinibacteraceae</taxon>
        <taxon>Salinibacter</taxon>
    </lineage>
</organism>
<accession>Q2S2J7</accession>
<protein>
    <recommendedName>
        <fullName evidence="9">acetyl-CoA C-acyltransferase</fullName>
        <ecNumber evidence="9">2.3.1.16</ecNumber>
    </recommendedName>
</protein>
<dbReference type="NCBIfam" id="TIGR01930">
    <property type="entry name" value="AcCoA-C-Actrans"/>
    <property type="match status" value="1"/>
</dbReference>
<feature type="domain" description="Thiolase N-terminal" evidence="11">
    <location>
        <begin position="38"/>
        <end position="310"/>
    </location>
</feature>
<dbReference type="InterPro" id="IPR020610">
    <property type="entry name" value="Thiolase_AS"/>
</dbReference>
<dbReference type="STRING" id="309807.SRU_1460"/>
<name>Q2S2J7_SALRD</name>
<dbReference type="SUPFAM" id="SSF53901">
    <property type="entry name" value="Thiolase-like"/>
    <property type="match status" value="2"/>
</dbReference>
<keyword evidence="4 10" id="KW-0808">Transferase</keyword>
<dbReference type="Proteomes" id="UP000008674">
    <property type="component" value="Chromosome"/>
</dbReference>
<dbReference type="InterPro" id="IPR020615">
    <property type="entry name" value="Thiolase_acyl_enz_int_AS"/>
</dbReference>
<evidence type="ECO:0000256" key="1">
    <source>
        <dbReference type="ARBA" id="ARBA00005005"/>
    </source>
</evidence>
<evidence type="ECO:0000256" key="7">
    <source>
        <dbReference type="ARBA" id="ARBA00023098"/>
    </source>
</evidence>
<evidence type="ECO:0000259" key="11">
    <source>
        <dbReference type="Pfam" id="PF00108"/>
    </source>
</evidence>
<evidence type="ECO:0000313" key="14">
    <source>
        <dbReference type="Proteomes" id="UP000008674"/>
    </source>
</evidence>
<gene>
    <name evidence="13" type="primary">hadHB</name>
    <name evidence="13" type="ordered locus">SRU_1460</name>
</gene>
<evidence type="ECO:0000256" key="3">
    <source>
        <dbReference type="ARBA" id="ARBA00022490"/>
    </source>
</evidence>
<sequence length="460" mass="48856">MGCFRVGPNGSPGCTYGYSLLSQHLSSMPVSSPGRTAVFVDGCRLPFQRAGTGYADLMAYDMGRMVLRHLLTRTGLPPDRVERVVMGTVVQDVNTSNVARESALAAGIPNHVPAFTVTMACISSNQAVTSGVDLLRTGQADVMIAGGTETLSDPPVRLKRPVRKRLFQARKAKSTGDYLDLLDGLSPGDLLPETPAIAEFSTGEVMGESADRLAAMFGISREDQDRYALRSHEKAAAARDDGRLDEELAPATVPPAFDPITTDNVIRDDTSLEQLRDLPPAFVEPFGTITAGSSSALTDGASATLLMAEEVAEAEGVAPRAALRTYTYVAQDPEMELLLGPAYAIPEVLDEAGLTLDDIDVIELHEAFAGQVLAVLEALRSDTFAAEHLNRTEAVGAVEMDRLNTRGGSLSLGHPFGATGARLVMSAVNRLHDEDGRWALVSACAAGGQGHALLLERRPS</sequence>
<proteinExistence type="inferred from homology"/>
<keyword evidence="6" id="KW-0442">Lipid degradation</keyword>
<dbReference type="eggNOG" id="COG0183">
    <property type="taxonomic scope" value="Bacteria"/>
</dbReference>
<keyword evidence="14" id="KW-1185">Reference proteome</keyword>
<dbReference type="InterPro" id="IPR020613">
    <property type="entry name" value="Thiolase_CS"/>
</dbReference>
<dbReference type="PROSITE" id="PS00737">
    <property type="entry name" value="THIOLASE_2"/>
    <property type="match status" value="1"/>
</dbReference>
<dbReference type="AlphaFoldDB" id="Q2S2J7"/>